<name>I4B9G4_TURPD</name>
<dbReference type="HOGENOM" id="CLU_1282753_0_0_12"/>
<protein>
    <submittedName>
        <fullName evidence="1">Uncharacterized protein</fullName>
    </submittedName>
</protein>
<accession>I4B9G4</accession>
<dbReference type="AlphaFoldDB" id="I4B9G4"/>
<gene>
    <name evidence="1" type="ordered locus">Turpa_3282</name>
</gene>
<dbReference type="RefSeq" id="WP_014804421.1">
    <property type="nucleotide sequence ID" value="NC_018020.1"/>
</dbReference>
<evidence type="ECO:0000313" key="2">
    <source>
        <dbReference type="Proteomes" id="UP000006048"/>
    </source>
</evidence>
<reference evidence="1 2" key="1">
    <citation type="submission" date="2012-06" db="EMBL/GenBank/DDBJ databases">
        <title>The complete chromosome of genome of Turneriella parva DSM 21527.</title>
        <authorList>
            <consortium name="US DOE Joint Genome Institute (JGI-PGF)"/>
            <person name="Lucas S."/>
            <person name="Han J."/>
            <person name="Lapidus A."/>
            <person name="Bruce D."/>
            <person name="Goodwin L."/>
            <person name="Pitluck S."/>
            <person name="Peters L."/>
            <person name="Kyrpides N."/>
            <person name="Mavromatis K."/>
            <person name="Ivanova N."/>
            <person name="Mikhailova N."/>
            <person name="Chertkov O."/>
            <person name="Detter J.C."/>
            <person name="Tapia R."/>
            <person name="Han C."/>
            <person name="Land M."/>
            <person name="Hauser L."/>
            <person name="Markowitz V."/>
            <person name="Cheng J.-F."/>
            <person name="Hugenholtz P."/>
            <person name="Woyke T."/>
            <person name="Wu D."/>
            <person name="Gronow S."/>
            <person name="Wellnitz S."/>
            <person name="Brambilla E."/>
            <person name="Klenk H.-P."/>
            <person name="Eisen J.A."/>
        </authorList>
    </citation>
    <scope>NUCLEOTIDE SEQUENCE [LARGE SCALE GENOMIC DNA]</scope>
    <source>
        <strain evidence="2">ATCC BAA-1111 / DSM 21527 / NCTC 11395 / H</strain>
    </source>
</reference>
<dbReference type="KEGG" id="tpx:Turpa_3282"/>
<keyword evidence="2" id="KW-1185">Reference proteome</keyword>
<sequence>MGCPPDPADVSIWRSGERIASLQERYDALRHEYAAAAELAVAMEIRGYAPPGNWPAERFTTRTDVHPNEFDQYADIAAQSDLERNYEKLVKALENALCGLRTQILARRGEVGAAIRLLFAQVEADHLRHREDDRQTAIDWLKNRREIIKGALAMADEPHLVLDRGAAEKLLREINQRIRSLSRVKVERLVKERALTHIDEGRYVIPYQEDEVSTS</sequence>
<proteinExistence type="predicted"/>
<dbReference type="STRING" id="869212.Turpa_3282"/>
<dbReference type="EMBL" id="CP002959">
    <property type="protein sequence ID" value="AFM13921.1"/>
    <property type="molecule type" value="Genomic_DNA"/>
</dbReference>
<organism evidence="1 2">
    <name type="scientific">Turneriella parva (strain ATCC BAA-1111 / DSM 21527 / NCTC 11395 / H)</name>
    <name type="common">Leptospira parva</name>
    <dbReference type="NCBI Taxonomy" id="869212"/>
    <lineage>
        <taxon>Bacteria</taxon>
        <taxon>Pseudomonadati</taxon>
        <taxon>Spirochaetota</taxon>
        <taxon>Spirochaetia</taxon>
        <taxon>Leptospirales</taxon>
        <taxon>Leptospiraceae</taxon>
        <taxon>Turneriella</taxon>
    </lineage>
</organism>
<evidence type="ECO:0000313" key="1">
    <source>
        <dbReference type="EMBL" id="AFM13921.1"/>
    </source>
</evidence>
<dbReference type="Proteomes" id="UP000006048">
    <property type="component" value="Chromosome"/>
</dbReference>